<comment type="caution">
    <text evidence="1">The sequence shown here is derived from an EMBL/GenBank/DDBJ whole genome shotgun (WGS) entry which is preliminary data.</text>
</comment>
<reference evidence="1 2" key="1">
    <citation type="submission" date="2023-07" db="EMBL/GenBank/DDBJ databases">
        <title>Sorghum-associated microbial communities from plants grown in Nebraska, USA.</title>
        <authorList>
            <person name="Schachtman D."/>
        </authorList>
    </citation>
    <scope>NUCLEOTIDE SEQUENCE [LARGE SCALE GENOMIC DNA]</scope>
    <source>
        <strain evidence="1 2">DS2154</strain>
    </source>
</reference>
<dbReference type="InterPro" id="IPR029032">
    <property type="entry name" value="AhpD-like"/>
</dbReference>
<dbReference type="PANTHER" id="PTHR34846">
    <property type="entry name" value="4-CARBOXYMUCONOLACTONE DECARBOXYLASE FAMILY PROTEIN (AFU_ORTHOLOGUE AFUA_6G11590)"/>
    <property type="match status" value="1"/>
</dbReference>
<proteinExistence type="predicted"/>
<evidence type="ECO:0000313" key="2">
    <source>
        <dbReference type="Proteomes" id="UP001262754"/>
    </source>
</evidence>
<sequence length="170" mass="18990">MSRVERPAEGKTELDQVWGLRPHFYKEFMADHARSIARVDPVILELCRLHMATVFTSAFSLALRYRPALDAGLTEEKIAAIPRAYNSPLFSPAERQCLQFAEQFAIQASSIDDGDVKKLEEAIGVEPMIYLIKALSVMDQLQRSTVAFRLAPPAEVPDTLPDFEIAKLAA</sequence>
<gene>
    <name evidence="1" type="ORF">J2800_003517</name>
</gene>
<organism evidence="1 2">
    <name type="scientific">Caulobacter rhizosphaerae</name>
    <dbReference type="NCBI Taxonomy" id="2010972"/>
    <lineage>
        <taxon>Bacteria</taxon>
        <taxon>Pseudomonadati</taxon>
        <taxon>Pseudomonadota</taxon>
        <taxon>Alphaproteobacteria</taxon>
        <taxon>Caulobacterales</taxon>
        <taxon>Caulobacteraceae</taxon>
        <taxon>Caulobacter</taxon>
    </lineage>
</organism>
<dbReference type="Gene3D" id="1.20.1290.10">
    <property type="entry name" value="AhpD-like"/>
    <property type="match status" value="1"/>
</dbReference>
<accession>A0ABU1N2W9</accession>
<dbReference type="EMBL" id="JAVDRL010000010">
    <property type="protein sequence ID" value="MDR6532757.1"/>
    <property type="molecule type" value="Genomic_DNA"/>
</dbReference>
<evidence type="ECO:0000313" key="1">
    <source>
        <dbReference type="EMBL" id="MDR6532757.1"/>
    </source>
</evidence>
<dbReference type="Proteomes" id="UP001262754">
    <property type="component" value="Unassembled WGS sequence"/>
</dbReference>
<name>A0ABU1N2W9_9CAUL</name>
<keyword evidence="2" id="KW-1185">Reference proteome</keyword>
<dbReference type="PANTHER" id="PTHR34846:SF10">
    <property type="entry name" value="CYTOPLASMIC PROTEIN"/>
    <property type="match status" value="1"/>
</dbReference>
<protein>
    <submittedName>
        <fullName evidence="1">Alkylhydroperoxidase family enzyme</fullName>
    </submittedName>
</protein>
<dbReference type="SUPFAM" id="SSF69118">
    <property type="entry name" value="AhpD-like"/>
    <property type="match status" value="1"/>
</dbReference>
<dbReference type="RefSeq" id="WP_310033374.1">
    <property type="nucleotide sequence ID" value="NZ_JAVDRL010000010.1"/>
</dbReference>